<keyword evidence="2" id="KW-1185">Reference proteome</keyword>
<proteinExistence type="predicted"/>
<protein>
    <submittedName>
        <fullName evidence="1">Uncharacterized protein</fullName>
    </submittedName>
</protein>
<name>A0A7W7VZM9_KITKI</name>
<sequence>MPRRYEAAAEAGSTRRGKAEWRFPAGVLHPWWESASTRLIDLLVQGFGGDEREARQGRAWTACRVSPRQR</sequence>
<evidence type="ECO:0000313" key="2">
    <source>
        <dbReference type="Proteomes" id="UP000540506"/>
    </source>
</evidence>
<reference evidence="1 2" key="1">
    <citation type="submission" date="2020-08" db="EMBL/GenBank/DDBJ databases">
        <title>Sequencing the genomes of 1000 actinobacteria strains.</title>
        <authorList>
            <person name="Klenk H.-P."/>
        </authorList>
    </citation>
    <scope>NUCLEOTIDE SEQUENCE [LARGE SCALE GENOMIC DNA]</scope>
    <source>
        <strain evidence="1 2">DSM 41654</strain>
    </source>
</reference>
<comment type="caution">
    <text evidence="1">The sequence shown here is derived from an EMBL/GenBank/DDBJ whole genome shotgun (WGS) entry which is preliminary data.</text>
</comment>
<dbReference type="RefSeq" id="WP_184946276.1">
    <property type="nucleotide sequence ID" value="NZ_JACHJV010000003.1"/>
</dbReference>
<gene>
    <name evidence="1" type="ORF">FHR34_007823</name>
</gene>
<dbReference type="AlphaFoldDB" id="A0A7W7VZM9"/>
<organism evidence="1 2">
    <name type="scientific">Kitasatospora kifunensis</name>
    <name type="common">Streptomyces kifunensis</name>
    <dbReference type="NCBI Taxonomy" id="58351"/>
    <lineage>
        <taxon>Bacteria</taxon>
        <taxon>Bacillati</taxon>
        <taxon>Actinomycetota</taxon>
        <taxon>Actinomycetes</taxon>
        <taxon>Kitasatosporales</taxon>
        <taxon>Streptomycetaceae</taxon>
        <taxon>Kitasatospora</taxon>
    </lineage>
</organism>
<accession>A0A7W7VZM9</accession>
<evidence type="ECO:0000313" key="1">
    <source>
        <dbReference type="EMBL" id="MBB4928726.1"/>
    </source>
</evidence>
<dbReference type="EMBL" id="JACHJV010000003">
    <property type="protein sequence ID" value="MBB4928726.1"/>
    <property type="molecule type" value="Genomic_DNA"/>
</dbReference>
<dbReference type="Proteomes" id="UP000540506">
    <property type="component" value="Unassembled WGS sequence"/>
</dbReference>